<reference evidence="4 5" key="1">
    <citation type="journal article" date="2016" name="Nat. Commun.">
        <title>Thousands of microbial genomes shed light on interconnected biogeochemical processes in an aquifer system.</title>
        <authorList>
            <person name="Anantharaman K."/>
            <person name="Brown C.T."/>
            <person name="Hug L.A."/>
            <person name="Sharon I."/>
            <person name="Castelle C.J."/>
            <person name="Probst A.J."/>
            <person name="Thomas B.C."/>
            <person name="Singh A."/>
            <person name="Wilkins M.J."/>
            <person name="Karaoz U."/>
            <person name="Brodie E.L."/>
            <person name="Williams K.H."/>
            <person name="Hubbard S.S."/>
            <person name="Banfield J.F."/>
        </authorList>
    </citation>
    <scope>NUCLEOTIDE SEQUENCE [LARGE SCALE GENOMIC DNA]</scope>
</reference>
<feature type="transmembrane region" description="Helical" evidence="1">
    <location>
        <begin position="604"/>
        <end position="622"/>
    </location>
</feature>
<dbReference type="Pfam" id="PF01841">
    <property type="entry name" value="Transglut_core"/>
    <property type="match status" value="1"/>
</dbReference>
<evidence type="ECO:0000256" key="2">
    <source>
        <dbReference type="SAM" id="SignalP"/>
    </source>
</evidence>
<dbReference type="AlphaFoldDB" id="A0A1G1W850"/>
<dbReference type="Pfam" id="PF09972">
    <property type="entry name" value="DUF2207"/>
    <property type="match status" value="1"/>
</dbReference>
<feature type="signal peptide" evidence="2">
    <location>
        <begin position="1"/>
        <end position="24"/>
    </location>
</feature>
<dbReference type="PANTHER" id="PTHR33490:SF6">
    <property type="entry name" value="SLL1049 PROTEIN"/>
    <property type="match status" value="1"/>
</dbReference>
<dbReference type="InterPro" id="IPR038765">
    <property type="entry name" value="Papain-like_cys_pep_sf"/>
</dbReference>
<keyword evidence="1" id="KW-1133">Transmembrane helix</keyword>
<accession>A0A1G1W850</accession>
<comment type="caution">
    <text evidence="4">The sequence shown here is derived from an EMBL/GenBank/DDBJ whole genome shotgun (WGS) entry which is preliminary data.</text>
</comment>
<protein>
    <recommendedName>
        <fullName evidence="3">Transglutaminase-like domain-containing protein</fullName>
    </recommendedName>
</protein>
<keyword evidence="1" id="KW-0472">Membrane</keyword>
<feature type="domain" description="Transglutaminase-like" evidence="3">
    <location>
        <begin position="360"/>
        <end position="435"/>
    </location>
</feature>
<evidence type="ECO:0000313" key="5">
    <source>
        <dbReference type="Proteomes" id="UP000178493"/>
    </source>
</evidence>
<dbReference type="SUPFAM" id="SSF54001">
    <property type="entry name" value="Cysteine proteinases"/>
    <property type="match status" value="1"/>
</dbReference>
<dbReference type="SMART" id="SM00460">
    <property type="entry name" value="TGc"/>
    <property type="match status" value="1"/>
</dbReference>
<gene>
    <name evidence="4" type="ORF">A2126_00555</name>
</gene>
<keyword evidence="2" id="KW-0732">Signal</keyword>
<dbReference type="Proteomes" id="UP000178493">
    <property type="component" value="Unassembled WGS sequence"/>
</dbReference>
<organism evidence="4 5">
    <name type="scientific">Candidatus Woykebacteria bacterium GWB1_45_5</name>
    <dbReference type="NCBI Taxonomy" id="1802592"/>
    <lineage>
        <taxon>Bacteria</taxon>
        <taxon>Candidatus Woykeibacteriota</taxon>
    </lineage>
</organism>
<dbReference type="Gene3D" id="3.10.620.30">
    <property type="match status" value="1"/>
</dbReference>
<evidence type="ECO:0000259" key="3">
    <source>
        <dbReference type="SMART" id="SM00460"/>
    </source>
</evidence>
<proteinExistence type="predicted"/>
<name>A0A1G1W850_9BACT</name>
<sequence length="628" mass="69398">MKRALAFLLTLLLFFSFVPQLISAVDCSDPEVVAKSFSSSYNLTFLINEDGSGLVTQDVTVKNLIGECHVSEYVIDIPSAKVRGVSGKDLAGNLDIQAERTDSRTNLSTRLNKEVTGKDNTTSFSLSYIIEELAKKEGNIWSLLANKIETREKIESYSVKILVPVSFGSVFSAQPNPDSVTQNGGQTILTFGKDSLSYKGISAKFGDSQQIHFKYKVPLENLNFFKKNLSMNLPLDTDKQQVLISKIDPLPEEISLDQNGNYVATFRVAPKSLVEVQVEGVVGLVGKSSFPNPKIYSQQELENSKEASRFVQTQDKLIQEKAKELKNPRDIYNFVTSNFSYDFEALKSGVAERKGAATILRKGKAATNLDFVDLFVALAKATGLPAREVFGVALSNDQTKRPTFIGSPLNTQDLHVWAQIYDSSKKTWVDIDPTWGSTSGEEYFGKELADRFVLLFSPAGEDLESLKKFTELGNKIESNYAEGKVDFSPKIDFSLKTDQVFAGFPVTLIIDIDNKAGVSLIGGKVNLVAEGLTIVGEKEVELPIIFPYEKKTFRSKIRSGSLFDTTKGMVKAKLEGKSGLEAFKISRENRILVKPFFSLGGQQILLLLLISLLLIGVFTARVKRPKRS</sequence>
<dbReference type="InterPro" id="IPR018702">
    <property type="entry name" value="DUF2207"/>
</dbReference>
<evidence type="ECO:0000313" key="4">
    <source>
        <dbReference type="EMBL" id="OGY23855.1"/>
    </source>
</evidence>
<dbReference type="PANTHER" id="PTHR33490">
    <property type="entry name" value="BLR5614 PROTEIN-RELATED"/>
    <property type="match status" value="1"/>
</dbReference>
<dbReference type="EMBL" id="MHCO01000027">
    <property type="protein sequence ID" value="OGY23855.1"/>
    <property type="molecule type" value="Genomic_DNA"/>
</dbReference>
<dbReference type="InterPro" id="IPR002931">
    <property type="entry name" value="Transglutaminase-like"/>
</dbReference>
<keyword evidence="1" id="KW-0812">Transmembrane</keyword>
<feature type="chain" id="PRO_5009581149" description="Transglutaminase-like domain-containing protein" evidence="2">
    <location>
        <begin position="25"/>
        <end position="628"/>
    </location>
</feature>
<evidence type="ECO:0000256" key="1">
    <source>
        <dbReference type="SAM" id="Phobius"/>
    </source>
</evidence>